<sequence>MKLNGTSKVDIDGNLIIGGVSCINLVNDYSTPLFVYDEQLIRQQCRRFKETLSKSGTNFHISYASKAFICKEMVKIIKEEGMGLDVVSIGELYNALAADFPADRIHFHGNNKTEEEIVYALENNIGCFVIDSMDEVDKLEKNLRKLDKKTKCLLRVTPGIEAHTHEFITTGNTDSKFGLNIDNKQAEKAIIKILESRYLEIIGVHFHIGSQIFGVDGTIVAMEKIFKWLSELEKSILFKAKVVNIGGGFGIRYTNEDISYPIEDSLKKIINSLKSLSSKYNVQMPQLWLEPGRSIVGEAGYTLYKVGTKKEIPHVRNYVSVDGGMSDHIRTALYGAKYEVAIANKMNKNTDYLATIAGKCCESGDIIAKDVYIANPEIGDILVVSCTGAYHYSMASNYNQMTKPAVVFVENGNSKLVIKRESLHDLIRNQL</sequence>
<dbReference type="EMBL" id="JABGBW010000001">
    <property type="protein sequence ID" value="MBC2575417.1"/>
    <property type="molecule type" value="Genomic_DNA"/>
</dbReference>
<evidence type="ECO:0000256" key="1">
    <source>
        <dbReference type="ARBA" id="ARBA00001933"/>
    </source>
</evidence>
<dbReference type="PRINTS" id="PR01179">
    <property type="entry name" value="ODADCRBXLASE"/>
</dbReference>
<dbReference type="PANTHER" id="PTHR43727">
    <property type="entry name" value="DIAMINOPIMELATE DECARBOXYLASE"/>
    <property type="match status" value="1"/>
</dbReference>
<dbReference type="InterPro" id="IPR029066">
    <property type="entry name" value="PLP-binding_barrel"/>
</dbReference>
<feature type="modified residue" description="N6-(pyridoxal phosphate)lysine" evidence="5">
    <location>
        <position position="66"/>
    </location>
</feature>
<dbReference type="PROSITE" id="PS00878">
    <property type="entry name" value="ODR_DC_2_1"/>
    <property type="match status" value="1"/>
</dbReference>
<dbReference type="SUPFAM" id="SSF50621">
    <property type="entry name" value="Alanine racemase C-terminal domain-like"/>
    <property type="match status" value="1"/>
</dbReference>
<comment type="caution">
    <text evidence="11">The sequence shown here is derived from an EMBL/GenBank/DDBJ whole genome shotgun (WGS) entry which is preliminary data.</text>
</comment>
<keyword evidence="4 5" id="KW-0456">Lyase</keyword>
<dbReference type="InterPro" id="IPR022653">
    <property type="entry name" value="De-COase2_pyr-phos_BS"/>
</dbReference>
<keyword evidence="8" id="KW-0175">Coiled coil</keyword>
<evidence type="ECO:0000256" key="3">
    <source>
        <dbReference type="ARBA" id="ARBA00022898"/>
    </source>
</evidence>
<evidence type="ECO:0000256" key="4">
    <source>
        <dbReference type="ARBA" id="ARBA00023239"/>
    </source>
</evidence>
<evidence type="ECO:0000256" key="6">
    <source>
        <dbReference type="NCBIfam" id="TIGR01048"/>
    </source>
</evidence>
<dbReference type="CDD" id="cd06828">
    <property type="entry name" value="PLPDE_III_DapDC"/>
    <property type="match status" value="1"/>
</dbReference>
<dbReference type="SUPFAM" id="SSF51419">
    <property type="entry name" value="PLP-binding barrel"/>
    <property type="match status" value="1"/>
</dbReference>
<feature type="binding site" evidence="5">
    <location>
        <position position="390"/>
    </location>
    <ligand>
        <name>pyridoxal 5'-phosphate</name>
        <dbReference type="ChEBI" id="CHEBI:597326"/>
    </ligand>
</feature>
<feature type="binding site" evidence="5">
    <location>
        <position position="334"/>
    </location>
    <ligand>
        <name>substrate</name>
    </ligand>
</feature>
<feature type="coiled-coil region" evidence="8">
    <location>
        <begin position="129"/>
        <end position="156"/>
    </location>
</feature>
<dbReference type="EC" id="4.1.1.20" evidence="5 6"/>
<gene>
    <name evidence="5 11" type="primary">lysA</name>
    <name evidence="11" type="ORF">HLB29_01800</name>
</gene>
<dbReference type="Gene3D" id="2.40.37.10">
    <property type="entry name" value="Lyase, Ornithine Decarboxylase, Chain A, domain 1"/>
    <property type="match status" value="1"/>
</dbReference>
<keyword evidence="3 5" id="KW-0663">Pyridoxal phosphate</keyword>
<comment type="similarity">
    <text evidence="5">Belongs to the Orn/Lys/Arg decarboxylase class-II family. LysA subfamily.</text>
</comment>
<evidence type="ECO:0000256" key="8">
    <source>
        <dbReference type="SAM" id="Coils"/>
    </source>
</evidence>
<comment type="subunit">
    <text evidence="5">Homodimer.</text>
</comment>
<protein>
    <recommendedName>
        <fullName evidence="5 6">Diaminopimelate decarboxylase</fullName>
        <shortName evidence="5">DAP decarboxylase</shortName>
        <shortName evidence="5">DAPDC</shortName>
        <ecNumber evidence="5 6">4.1.1.20</ecNumber>
    </recommendedName>
</protein>
<proteinExistence type="inferred from homology"/>
<dbReference type="Proteomes" id="UP000713904">
    <property type="component" value="Unassembled WGS sequence"/>
</dbReference>
<evidence type="ECO:0000256" key="5">
    <source>
        <dbReference type="HAMAP-Rule" id="MF_02120"/>
    </source>
</evidence>
<dbReference type="Pfam" id="PF00278">
    <property type="entry name" value="Orn_DAP_Arg_deC"/>
    <property type="match status" value="1"/>
</dbReference>
<evidence type="ECO:0000259" key="9">
    <source>
        <dbReference type="Pfam" id="PF00278"/>
    </source>
</evidence>
<evidence type="ECO:0000256" key="2">
    <source>
        <dbReference type="ARBA" id="ARBA00022793"/>
    </source>
</evidence>
<dbReference type="HAMAP" id="MF_02120">
    <property type="entry name" value="LysA"/>
    <property type="match status" value="1"/>
</dbReference>
<reference evidence="11 12" key="1">
    <citation type="submission" date="2020-05" db="EMBL/GenBank/DDBJ databases">
        <title>Draft genome of xy-202 and genomic insight in genome of the genus Peptostreptococcus.</title>
        <authorList>
            <person name="Zhang Z."/>
        </authorList>
    </citation>
    <scope>NUCLEOTIDE SEQUENCE [LARGE SCALE GENOMIC DNA]</scope>
    <source>
        <strain evidence="11 12">DSM 27025</strain>
    </source>
</reference>
<dbReference type="InterPro" id="IPR002986">
    <property type="entry name" value="DAP_deCOOHase_LysA"/>
</dbReference>
<dbReference type="InterPro" id="IPR022643">
    <property type="entry name" value="De-COase2_C"/>
</dbReference>
<dbReference type="InterPro" id="IPR022644">
    <property type="entry name" value="De-COase2_N"/>
</dbReference>
<feature type="binding site" evidence="5">
    <location>
        <position position="248"/>
    </location>
    <ligand>
        <name>pyridoxal 5'-phosphate</name>
        <dbReference type="ChEBI" id="CHEBI:597326"/>
    </ligand>
</feature>
<comment type="function">
    <text evidence="5">Specifically catalyzes the decarboxylation of meso-diaminopimelate (meso-DAP) to L-lysine.</text>
</comment>
<feature type="domain" description="Orn/DAP/Arg decarboxylase 2 N-terminal" evidence="10">
    <location>
        <begin position="40"/>
        <end position="296"/>
    </location>
</feature>
<comment type="pathway">
    <text evidence="5 7">Amino-acid biosynthesis; L-lysine biosynthesis via DAP pathway; L-lysine from DL-2,6-diaminopimelate: step 1/1.</text>
</comment>
<name>A0ABR6TJ19_9FIRM</name>
<comment type="cofactor">
    <cofactor evidence="1 5 7">
        <name>pyridoxal 5'-phosphate</name>
        <dbReference type="ChEBI" id="CHEBI:597326"/>
    </cofactor>
</comment>
<dbReference type="InterPro" id="IPR009006">
    <property type="entry name" value="Ala_racemase/Decarboxylase_C"/>
</dbReference>
<feature type="binding site" evidence="5">
    <location>
        <position position="362"/>
    </location>
    <ligand>
        <name>substrate</name>
    </ligand>
</feature>
<dbReference type="Gene3D" id="3.20.20.10">
    <property type="entry name" value="Alanine racemase"/>
    <property type="match status" value="1"/>
</dbReference>
<evidence type="ECO:0000313" key="11">
    <source>
        <dbReference type="EMBL" id="MBC2575417.1"/>
    </source>
</evidence>
<comment type="catalytic activity">
    <reaction evidence="5 7">
        <text>meso-2,6-diaminopimelate + H(+) = L-lysine + CO2</text>
        <dbReference type="Rhea" id="RHEA:15101"/>
        <dbReference type="ChEBI" id="CHEBI:15378"/>
        <dbReference type="ChEBI" id="CHEBI:16526"/>
        <dbReference type="ChEBI" id="CHEBI:32551"/>
        <dbReference type="ChEBI" id="CHEBI:57791"/>
        <dbReference type="EC" id="4.1.1.20"/>
    </reaction>
</comment>
<feature type="domain" description="Orn/DAP/Arg decarboxylase 2 C-terminal" evidence="9">
    <location>
        <begin position="35"/>
        <end position="388"/>
    </location>
</feature>
<evidence type="ECO:0000259" key="10">
    <source>
        <dbReference type="Pfam" id="PF02784"/>
    </source>
</evidence>
<dbReference type="PRINTS" id="PR01181">
    <property type="entry name" value="DAPDCRBXLASE"/>
</dbReference>
<keyword evidence="12" id="KW-1185">Reference proteome</keyword>
<dbReference type="InterPro" id="IPR000183">
    <property type="entry name" value="Orn/DAP/Arg_de-COase"/>
</dbReference>
<feature type="binding site" evidence="5">
    <location>
        <begin position="290"/>
        <end position="293"/>
    </location>
    <ligand>
        <name>pyridoxal 5'-phosphate</name>
        <dbReference type="ChEBI" id="CHEBI:597326"/>
    </ligand>
</feature>
<evidence type="ECO:0000256" key="7">
    <source>
        <dbReference type="RuleBase" id="RU003738"/>
    </source>
</evidence>
<dbReference type="NCBIfam" id="TIGR01048">
    <property type="entry name" value="lysA"/>
    <property type="match status" value="1"/>
</dbReference>
<feature type="binding site" evidence="5">
    <location>
        <position position="390"/>
    </location>
    <ligand>
        <name>substrate</name>
    </ligand>
</feature>
<accession>A0ABR6TJ19</accession>
<dbReference type="GO" id="GO:0008836">
    <property type="term" value="F:diaminopimelate decarboxylase activity"/>
    <property type="evidence" value="ECO:0007669"/>
    <property type="project" value="UniProtKB-EC"/>
</dbReference>
<dbReference type="Pfam" id="PF02784">
    <property type="entry name" value="Orn_Arg_deC_N"/>
    <property type="match status" value="1"/>
</dbReference>
<keyword evidence="2 5" id="KW-0210">Decarboxylase</keyword>
<dbReference type="PANTHER" id="PTHR43727:SF2">
    <property type="entry name" value="GROUP IV DECARBOXYLASE"/>
    <property type="match status" value="1"/>
</dbReference>
<evidence type="ECO:0000313" key="12">
    <source>
        <dbReference type="Proteomes" id="UP000713904"/>
    </source>
</evidence>
<feature type="binding site" evidence="5">
    <location>
        <position position="330"/>
    </location>
    <ligand>
        <name>substrate</name>
    </ligand>
</feature>
<feature type="binding site" evidence="5">
    <location>
        <position position="293"/>
    </location>
    <ligand>
        <name>substrate</name>
    </ligand>
</feature>
<dbReference type="RefSeq" id="WP_185623445.1">
    <property type="nucleotide sequence ID" value="NZ_JABGBW010000001.1"/>
</dbReference>
<keyword evidence="5 7" id="KW-0457">Lysine biosynthesis</keyword>
<keyword evidence="5" id="KW-0028">Amino-acid biosynthesis</keyword>
<organism evidence="11 12">
    <name type="scientific">Peptostreptococcus canis</name>
    <dbReference type="NCBI Taxonomy" id="1159213"/>
    <lineage>
        <taxon>Bacteria</taxon>
        <taxon>Bacillati</taxon>
        <taxon>Bacillota</taxon>
        <taxon>Clostridia</taxon>
        <taxon>Peptostreptococcales</taxon>
        <taxon>Peptostreptococcaceae</taxon>
        <taxon>Peptostreptococcus</taxon>
    </lineage>
</organism>